<accession>A0A392TIR6</accession>
<evidence type="ECO:0000313" key="1">
    <source>
        <dbReference type="EMBL" id="MCI59815.1"/>
    </source>
</evidence>
<comment type="caution">
    <text evidence="1">The sequence shown here is derived from an EMBL/GenBank/DDBJ whole genome shotgun (WGS) entry which is preliminary data.</text>
</comment>
<keyword evidence="2" id="KW-1185">Reference proteome</keyword>
<dbReference type="Proteomes" id="UP000265520">
    <property type="component" value="Unassembled WGS sequence"/>
</dbReference>
<name>A0A392TIR6_9FABA</name>
<proteinExistence type="predicted"/>
<dbReference type="EMBL" id="LXQA010570357">
    <property type="protein sequence ID" value="MCI59815.1"/>
    <property type="molecule type" value="Genomic_DNA"/>
</dbReference>
<dbReference type="AlphaFoldDB" id="A0A392TIR6"/>
<organism evidence="1 2">
    <name type="scientific">Trifolium medium</name>
    <dbReference type="NCBI Taxonomy" id="97028"/>
    <lineage>
        <taxon>Eukaryota</taxon>
        <taxon>Viridiplantae</taxon>
        <taxon>Streptophyta</taxon>
        <taxon>Embryophyta</taxon>
        <taxon>Tracheophyta</taxon>
        <taxon>Spermatophyta</taxon>
        <taxon>Magnoliopsida</taxon>
        <taxon>eudicotyledons</taxon>
        <taxon>Gunneridae</taxon>
        <taxon>Pentapetalae</taxon>
        <taxon>rosids</taxon>
        <taxon>fabids</taxon>
        <taxon>Fabales</taxon>
        <taxon>Fabaceae</taxon>
        <taxon>Papilionoideae</taxon>
        <taxon>50 kb inversion clade</taxon>
        <taxon>NPAAA clade</taxon>
        <taxon>Hologalegina</taxon>
        <taxon>IRL clade</taxon>
        <taxon>Trifolieae</taxon>
        <taxon>Trifolium</taxon>
    </lineage>
</organism>
<reference evidence="1 2" key="1">
    <citation type="journal article" date="2018" name="Front. Plant Sci.">
        <title>Red Clover (Trifolium pratense) and Zigzag Clover (T. medium) - A Picture of Genomic Similarities and Differences.</title>
        <authorList>
            <person name="Dluhosova J."/>
            <person name="Istvanek J."/>
            <person name="Nedelnik J."/>
            <person name="Repkova J."/>
        </authorList>
    </citation>
    <scope>NUCLEOTIDE SEQUENCE [LARGE SCALE GENOMIC DNA]</scope>
    <source>
        <strain evidence="2">cv. 10/8</strain>
        <tissue evidence="1">Leaf</tissue>
    </source>
</reference>
<protein>
    <submittedName>
        <fullName evidence="1">Uncharacterized protein</fullName>
    </submittedName>
</protein>
<sequence>MLYGYPQPHVQRKVSSRIVQGRKEWKLKEGSSVLITKATPITIIPEISSKKKKTKTFTVKKGTSMP</sequence>
<evidence type="ECO:0000313" key="2">
    <source>
        <dbReference type="Proteomes" id="UP000265520"/>
    </source>
</evidence>
<feature type="non-terminal residue" evidence="1">
    <location>
        <position position="66"/>
    </location>
</feature>